<dbReference type="Proteomes" id="UP000320762">
    <property type="component" value="Unassembled WGS sequence"/>
</dbReference>
<comment type="caution">
    <text evidence="2">The sequence shown here is derived from an EMBL/GenBank/DDBJ whole genome shotgun (WGS) entry which is preliminary data.</text>
</comment>
<protein>
    <recommendedName>
        <fullName evidence="1">F-box domain-containing protein</fullName>
    </recommendedName>
</protein>
<evidence type="ECO:0000313" key="3">
    <source>
        <dbReference type="Proteomes" id="UP000320762"/>
    </source>
</evidence>
<name>A0A550CH15_9AGAR</name>
<dbReference type="Gene3D" id="1.20.1280.50">
    <property type="match status" value="1"/>
</dbReference>
<feature type="domain" description="F-box" evidence="1">
    <location>
        <begin position="6"/>
        <end position="59"/>
    </location>
</feature>
<dbReference type="OrthoDB" id="3365698at2759"/>
<proteinExistence type="predicted"/>
<dbReference type="Pfam" id="PF12937">
    <property type="entry name" value="F-box-like"/>
    <property type="match status" value="1"/>
</dbReference>
<reference evidence="2 3" key="1">
    <citation type="journal article" date="2019" name="New Phytol.">
        <title>Comparative genomics reveals unique wood-decay strategies and fruiting body development in the Schizophyllaceae.</title>
        <authorList>
            <person name="Almasi E."/>
            <person name="Sahu N."/>
            <person name="Krizsan K."/>
            <person name="Balint B."/>
            <person name="Kovacs G.M."/>
            <person name="Kiss B."/>
            <person name="Cseklye J."/>
            <person name="Drula E."/>
            <person name="Henrissat B."/>
            <person name="Nagy I."/>
            <person name="Chovatia M."/>
            <person name="Adam C."/>
            <person name="LaButti K."/>
            <person name="Lipzen A."/>
            <person name="Riley R."/>
            <person name="Grigoriev I.V."/>
            <person name="Nagy L.G."/>
        </authorList>
    </citation>
    <scope>NUCLEOTIDE SEQUENCE [LARGE SCALE GENOMIC DNA]</scope>
    <source>
        <strain evidence="2 3">NL-1724</strain>
    </source>
</reference>
<sequence>MPRARSLPPEIWSMIFPLALPNGWANWPPGMRRLNLAQVCHTWRAIAFSIPNLWTGINFEGKCTKPGSVCEELAMDELRRTSVAPLRVALAEQSIYSTIHRDQSWQISQVWLYLRANTHRWEYVYLSNQHMEVYTALSGYSFPILRSLRANVFLCDQLARAFEDAPALSVLSCYTLCSGFEDALPSSWALSSLILELGDYSISSPSLEDVLNAVLSCSRTLRLCRIRSTSEDELPVVSTITLFPLLENVDLEDAAVPFLEHISAPNLRSVKMHIISRDVKQLPAYAVPDLTRYRWLHRVCPSMLTASAVARASPCRQGRRYGHVDTSHLHLFRTSVDARPR</sequence>
<dbReference type="EMBL" id="VDMD01000008">
    <property type="protein sequence ID" value="TRM64080.1"/>
    <property type="molecule type" value="Genomic_DNA"/>
</dbReference>
<accession>A0A550CH15</accession>
<organism evidence="2 3">
    <name type="scientific">Schizophyllum amplum</name>
    <dbReference type="NCBI Taxonomy" id="97359"/>
    <lineage>
        <taxon>Eukaryota</taxon>
        <taxon>Fungi</taxon>
        <taxon>Dikarya</taxon>
        <taxon>Basidiomycota</taxon>
        <taxon>Agaricomycotina</taxon>
        <taxon>Agaricomycetes</taxon>
        <taxon>Agaricomycetidae</taxon>
        <taxon>Agaricales</taxon>
        <taxon>Schizophyllaceae</taxon>
        <taxon>Schizophyllum</taxon>
    </lineage>
</organism>
<evidence type="ECO:0000259" key="1">
    <source>
        <dbReference type="Pfam" id="PF12937"/>
    </source>
</evidence>
<evidence type="ECO:0000313" key="2">
    <source>
        <dbReference type="EMBL" id="TRM64080.1"/>
    </source>
</evidence>
<keyword evidence="3" id="KW-1185">Reference proteome</keyword>
<dbReference type="AlphaFoldDB" id="A0A550CH15"/>
<gene>
    <name evidence="2" type="ORF">BD626DRAFT_265208</name>
</gene>
<dbReference type="InterPro" id="IPR001810">
    <property type="entry name" value="F-box_dom"/>
</dbReference>